<feature type="compositionally biased region" description="Polar residues" evidence="1">
    <location>
        <begin position="36"/>
        <end position="53"/>
    </location>
</feature>
<keyword evidence="3" id="KW-1185">Reference proteome</keyword>
<accession>N6W6K1</accession>
<dbReference type="PATRIC" id="fig|888050.3.peg.1044"/>
<protein>
    <submittedName>
        <fullName evidence="2">Uncharacterized protein</fullName>
    </submittedName>
</protein>
<proteinExistence type="predicted"/>
<feature type="compositionally biased region" description="Basic residues" evidence="1">
    <location>
        <begin position="61"/>
        <end position="78"/>
    </location>
</feature>
<dbReference type="AlphaFoldDB" id="N6W6K1"/>
<sequence>MGPLTPIFFRGAKNEEIPLLARLPSPTPLLHRSRNCPMTPTQNPAPAETQAQVNDLEPKSQRKPKPQRQPKPRRKSKPQRTPTIASRCSSAAAVMPEL</sequence>
<dbReference type="EMBL" id="AQHZ01000017">
    <property type="protein sequence ID" value="ENO18155.1"/>
    <property type="molecule type" value="Genomic_DNA"/>
</dbReference>
<comment type="caution">
    <text evidence="2">The sequence shown here is derived from an EMBL/GenBank/DDBJ whole genome shotgun (WGS) entry which is preliminary data.</text>
</comment>
<name>N6W6K1_9ACTO</name>
<organism evidence="2 3">
    <name type="scientific">Schaalia cardiffensis F0333</name>
    <dbReference type="NCBI Taxonomy" id="888050"/>
    <lineage>
        <taxon>Bacteria</taxon>
        <taxon>Bacillati</taxon>
        <taxon>Actinomycetota</taxon>
        <taxon>Actinomycetes</taxon>
        <taxon>Actinomycetales</taxon>
        <taxon>Actinomycetaceae</taxon>
        <taxon>Schaalia</taxon>
    </lineage>
</organism>
<feature type="region of interest" description="Disordered" evidence="1">
    <location>
        <begin position="24"/>
        <end position="98"/>
    </location>
</feature>
<evidence type="ECO:0000313" key="3">
    <source>
        <dbReference type="Proteomes" id="UP000013015"/>
    </source>
</evidence>
<dbReference type="RefSeq" id="WP_005963187.1">
    <property type="nucleotide sequence ID" value="NZ_CP040505.1"/>
</dbReference>
<evidence type="ECO:0000256" key="1">
    <source>
        <dbReference type="SAM" id="MobiDB-lite"/>
    </source>
</evidence>
<dbReference type="HOGENOM" id="CLU_2327542_0_0_11"/>
<evidence type="ECO:0000313" key="2">
    <source>
        <dbReference type="EMBL" id="ENO18155.1"/>
    </source>
</evidence>
<reference evidence="2 3" key="1">
    <citation type="submission" date="2013-03" db="EMBL/GenBank/DDBJ databases">
        <title>Reference genome for the Human Microbiome Project.</title>
        <authorList>
            <person name="Aqrawi P."/>
            <person name="Ayvaz T."/>
            <person name="Bess C."/>
            <person name="Blankenburg K."/>
            <person name="Coyle M."/>
            <person name="Deng J."/>
            <person name="Forbes L."/>
            <person name="Fowler G."/>
            <person name="Francisco L."/>
            <person name="Fu Q."/>
            <person name="Gibbs R."/>
            <person name="Gross S."/>
            <person name="Gubbala S."/>
            <person name="Hale W."/>
            <person name="Hemphill L."/>
            <person name="Highlander S."/>
            <person name="Hirani K."/>
            <person name="Jackson L."/>
            <person name="Jakkamsetti A."/>
            <person name="Javaid M."/>
            <person name="Jayaseelan J.C."/>
            <person name="Jiang H."/>
            <person name="Joshi V."/>
            <person name="Korchina V."/>
            <person name="Kovar C."/>
            <person name="Lara F."/>
            <person name="Lee S."/>
            <person name="Liu Y."/>
            <person name="Mata R."/>
            <person name="Mathew T."/>
            <person name="Munidasa M."/>
            <person name="Muzny D."/>
            <person name="Nazareth L."/>
            <person name="Ngo R."/>
            <person name="Nguyen L."/>
            <person name="Nguyen N."/>
            <person name="Okwuonu G."/>
            <person name="Ongeri F."/>
            <person name="Palculict T."/>
            <person name="Patil S."/>
            <person name="Petrosino J."/>
            <person name="Pham C."/>
            <person name="Pham P."/>
            <person name="Pu L.-L."/>
            <person name="Qin X."/>
            <person name="Qu J."/>
            <person name="Reid J."/>
            <person name="Ross M."/>
            <person name="Ruth R."/>
            <person name="Saada N."/>
            <person name="San Lucas F."/>
            <person name="Santibanez J."/>
            <person name="Shang Y."/>
            <person name="Simmons D."/>
            <person name="Song X.-Z."/>
            <person name="Tang L.-Y."/>
            <person name="Thornton R."/>
            <person name="Warren J."/>
            <person name="Weissenberger G."/>
            <person name="Wilczek-Boney K."/>
            <person name="Worley K."/>
            <person name="Youmans B."/>
            <person name="Zhang J."/>
            <person name="Zhang L."/>
            <person name="Zhao Z."/>
            <person name="Zhou C."/>
            <person name="Zhu D."/>
            <person name="Zhu Y."/>
        </authorList>
    </citation>
    <scope>NUCLEOTIDE SEQUENCE [LARGE SCALE GENOMIC DNA]</scope>
    <source>
        <strain evidence="2 3">F0333</strain>
    </source>
</reference>
<dbReference type="Proteomes" id="UP000013015">
    <property type="component" value="Unassembled WGS sequence"/>
</dbReference>
<gene>
    <name evidence="2" type="ORF">HMPREF9004_1099</name>
</gene>